<evidence type="ECO:0000256" key="5">
    <source>
        <dbReference type="ARBA" id="ARBA00023242"/>
    </source>
</evidence>
<proteinExistence type="predicted"/>
<dbReference type="PROSITE" id="PS50888">
    <property type="entry name" value="BHLH"/>
    <property type="match status" value="1"/>
</dbReference>
<accession>A0AAP0C7Y7</accession>
<dbReference type="SUPFAM" id="SSF47459">
    <property type="entry name" value="HLH, helix-loop-helix DNA-binding domain"/>
    <property type="match status" value="1"/>
</dbReference>
<dbReference type="InterPro" id="IPR036638">
    <property type="entry name" value="HLH_DNA-bd_sf"/>
</dbReference>
<dbReference type="InterPro" id="IPR011598">
    <property type="entry name" value="bHLH_dom"/>
</dbReference>
<dbReference type="EMBL" id="JBCNJP010000027">
    <property type="protein sequence ID" value="KAK9051934.1"/>
    <property type="molecule type" value="Genomic_DNA"/>
</dbReference>
<evidence type="ECO:0000259" key="7">
    <source>
        <dbReference type="PROSITE" id="PS50888"/>
    </source>
</evidence>
<dbReference type="CDD" id="cd11446">
    <property type="entry name" value="bHLH_AtILR3_like"/>
    <property type="match status" value="1"/>
</dbReference>
<dbReference type="GO" id="GO:0003700">
    <property type="term" value="F:DNA-binding transcription factor activity"/>
    <property type="evidence" value="ECO:0007669"/>
    <property type="project" value="InterPro"/>
</dbReference>
<comment type="caution">
    <text evidence="8">The sequence shown here is derived from an EMBL/GenBank/DDBJ whole genome shotgun (WGS) entry which is preliminary data.</text>
</comment>
<dbReference type="InterPro" id="IPR057075">
    <property type="entry name" value="bHLH_IRO3"/>
</dbReference>
<feature type="region of interest" description="Disordered" evidence="6">
    <location>
        <begin position="210"/>
        <end position="311"/>
    </location>
</feature>
<feature type="compositionally biased region" description="Polar residues" evidence="6">
    <location>
        <begin position="255"/>
        <end position="268"/>
    </location>
</feature>
<comment type="subcellular location">
    <subcellularLocation>
        <location evidence="1">Nucleus</location>
    </subcellularLocation>
</comment>
<dbReference type="Proteomes" id="UP001408789">
    <property type="component" value="Unassembled WGS sequence"/>
</dbReference>
<dbReference type="SMART" id="SM00353">
    <property type="entry name" value="HLH"/>
    <property type="match status" value="1"/>
</dbReference>
<dbReference type="Gene3D" id="4.10.280.10">
    <property type="entry name" value="Helix-loop-helix DNA-binding domain"/>
    <property type="match status" value="1"/>
</dbReference>
<feature type="compositionally biased region" description="Low complexity" evidence="6">
    <location>
        <begin position="280"/>
        <end position="311"/>
    </location>
</feature>
<feature type="compositionally biased region" description="Polar residues" evidence="6">
    <location>
        <begin position="16"/>
        <end position="27"/>
    </location>
</feature>
<feature type="compositionally biased region" description="Polar residues" evidence="6">
    <location>
        <begin position="214"/>
        <end position="226"/>
    </location>
</feature>
<protein>
    <recommendedName>
        <fullName evidence="7">BHLH domain-containing protein</fullName>
    </recommendedName>
</protein>
<evidence type="ECO:0000256" key="1">
    <source>
        <dbReference type="ARBA" id="ARBA00004123"/>
    </source>
</evidence>
<feature type="compositionally biased region" description="Basic and acidic residues" evidence="6">
    <location>
        <begin position="28"/>
        <end position="47"/>
    </location>
</feature>
<dbReference type="InterPro" id="IPR044579">
    <property type="entry name" value="bHLH11/121"/>
</dbReference>
<dbReference type="AlphaFoldDB" id="A0AAP0C7Y7"/>
<dbReference type="PANTHER" id="PTHR47001:SF1">
    <property type="entry name" value="TRANSCRIPTION FACTOR BHLH11"/>
    <property type="match status" value="1"/>
</dbReference>
<feature type="region of interest" description="Disordered" evidence="6">
    <location>
        <begin position="1"/>
        <end position="69"/>
    </location>
</feature>
<dbReference type="GO" id="GO:0046983">
    <property type="term" value="F:protein dimerization activity"/>
    <property type="evidence" value="ECO:0007669"/>
    <property type="project" value="InterPro"/>
</dbReference>
<dbReference type="PANTHER" id="PTHR47001">
    <property type="entry name" value="TRANSCRIPTION FACTOR BHLH121"/>
    <property type="match status" value="1"/>
</dbReference>
<evidence type="ECO:0000256" key="4">
    <source>
        <dbReference type="ARBA" id="ARBA00023163"/>
    </source>
</evidence>
<evidence type="ECO:0000256" key="3">
    <source>
        <dbReference type="ARBA" id="ARBA00023125"/>
    </source>
</evidence>
<evidence type="ECO:0000256" key="6">
    <source>
        <dbReference type="SAM" id="MobiDB-lite"/>
    </source>
</evidence>
<dbReference type="GO" id="GO:0006879">
    <property type="term" value="P:intracellular iron ion homeostasis"/>
    <property type="evidence" value="ECO:0007669"/>
    <property type="project" value="InterPro"/>
</dbReference>
<evidence type="ECO:0000313" key="9">
    <source>
        <dbReference type="Proteomes" id="UP001408789"/>
    </source>
</evidence>
<dbReference type="GO" id="GO:0005634">
    <property type="term" value="C:nucleus"/>
    <property type="evidence" value="ECO:0007669"/>
    <property type="project" value="UniProtKB-SubCell"/>
</dbReference>
<evidence type="ECO:0000313" key="8">
    <source>
        <dbReference type="EMBL" id="KAK9051934.1"/>
    </source>
</evidence>
<evidence type="ECO:0000256" key="2">
    <source>
        <dbReference type="ARBA" id="ARBA00023015"/>
    </source>
</evidence>
<reference evidence="8 9" key="1">
    <citation type="submission" date="2024-04" db="EMBL/GenBank/DDBJ databases">
        <title>The reference genome of an endangered Asteraceae, Deinandra increscens subsp. villosa, native to the Central Coast of California.</title>
        <authorList>
            <person name="Guilliams M."/>
            <person name="Hasenstab-Lehman K."/>
            <person name="Meyer R."/>
            <person name="Mcevoy S."/>
        </authorList>
    </citation>
    <scope>NUCLEOTIDE SEQUENCE [LARGE SCALE GENOMIC DNA]</scope>
    <source>
        <tissue evidence="8">Leaf</tissue>
    </source>
</reference>
<keyword evidence="4" id="KW-0804">Transcription</keyword>
<keyword evidence="5" id="KW-0539">Nucleus</keyword>
<sequence length="311" mass="34407">MDNRFPSNSDKFHLTSPDNRSSPNQVKTESRPGTELKDRKLQKADREKHRRDRLNDQFTELGKTLDPERPKFDKATILGDTIQTLNDLAAQVNRLKSEYTALTEESRELTQEKHDLREEKASLKSDIENLNLQYQQRVRAMYPWGHMDQSVVMHPPSYPYPVPLQMPMPPGTIPMHPSVQPYPFFGSQNPGVVSNPCSTFYQSVQYVSPAVQPSGRSHVSSRQGSRNKSSEQGESGSGKDEDSNDVATELELKTPGSTGDQDGSPAQSKSKKPHRKENSISDGSSPSGCSSSGMVQVSSSNSVVDGANSNN</sequence>
<name>A0AAP0C7Y7_9ASTR</name>
<feature type="domain" description="BHLH" evidence="7">
    <location>
        <begin position="38"/>
        <end position="88"/>
    </location>
</feature>
<organism evidence="8 9">
    <name type="scientific">Deinandra increscens subsp. villosa</name>
    <dbReference type="NCBI Taxonomy" id="3103831"/>
    <lineage>
        <taxon>Eukaryota</taxon>
        <taxon>Viridiplantae</taxon>
        <taxon>Streptophyta</taxon>
        <taxon>Embryophyta</taxon>
        <taxon>Tracheophyta</taxon>
        <taxon>Spermatophyta</taxon>
        <taxon>Magnoliopsida</taxon>
        <taxon>eudicotyledons</taxon>
        <taxon>Gunneridae</taxon>
        <taxon>Pentapetalae</taxon>
        <taxon>asterids</taxon>
        <taxon>campanulids</taxon>
        <taxon>Asterales</taxon>
        <taxon>Asteraceae</taxon>
        <taxon>Asteroideae</taxon>
        <taxon>Heliantheae alliance</taxon>
        <taxon>Madieae</taxon>
        <taxon>Madiinae</taxon>
        <taxon>Deinandra</taxon>
    </lineage>
</organism>
<keyword evidence="3" id="KW-0238">DNA-binding</keyword>
<dbReference type="Pfam" id="PF23177">
    <property type="entry name" value="bHLH_IRO3"/>
    <property type="match status" value="1"/>
</dbReference>
<gene>
    <name evidence="8" type="ORF">SSX86_028562</name>
</gene>
<keyword evidence="2" id="KW-0805">Transcription regulation</keyword>
<keyword evidence="9" id="KW-1185">Reference proteome</keyword>
<dbReference type="GO" id="GO:0003677">
    <property type="term" value="F:DNA binding"/>
    <property type="evidence" value="ECO:0007669"/>
    <property type="project" value="UniProtKB-KW"/>
</dbReference>